<accession>L1JQW9</accession>
<sequence>MGMRCIGLRGGADDDSLFDISKEVEEAEAEKIPTLHVEGVEDSVLEQQPPEILQGDIHYGSEHSSDGDPFADTPIRQSRPSHEKHARRPGADPSELDDLSEAEAQDVERLTAELDADIQRTMAEDMKLSDDSDDQVDSRHSKSAHRDNPSKVR</sequence>
<reference evidence="3" key="3">
    <citation type="submission" date="2015-06" db="UniProtKB">
        <authorList>
            <consortium name="EnsemblProtists"/>
        </authorList>
    </citation>
    <scope>IDENTIFICATION</scope>
</reference>
<evidence type="ECO:0000256" key="1">
    <source>
        <dbReference type="SAM" id="MobiDB-lite"/>
    </source>
</evidence>
<proteinExistence type="predicted"/>
<evidence type="ECO:0000313" key="2">
    <source>
        <dbReference type="EMBL" id="EKX50590.1"/>
    </source>
</evidence>
<dbReference type="Proteomes" id="UP000011087">
    <property type="component" value="Unassembled WGS sequence"/>
</dbReference>
<feature type="compositionally biased region" description="Basic and acidic residues" evidence="1">
    <location>
        <begin position="122"/>
        <end position="153"/>
    </location>
</feature>
<dbReference type="PaxDb" id="55529-EKX50590"/>
<gene>
    <name evidence="2" type="ORF">GUITHDRAFT_103815</name>
</gene>
<feature type="region of interest" description="Disordered" evidence="1">
    <location>
        <begin position="26"/>
        <end position="153"/>
    </location>
</feature>
<dbReference type="RefSeq" id="XP_005837570.1">
    <property type="nucleotide sequence ID" value="XM_005837513.1"/>
</dbReference>
<keyword evidence="4" id="KW-1185">Reference proteome</keyword>
<organism evidence="2">
    <name type="scientific">Guillardia theta (strain CCMP2712)</name>
    <name type="common">Cryptophyte</name>
    <dbReference type="NCBI Taxonomy" id="905079"/>
    <lineage>
        <taxon>Eukaryota</taxon>
        <taxon>Cryptophyceae</taxon>
        <taxon>Pyrenomonadales</taxon>
        <taxon>Geminigeraceae</taxon>
        <taxon>Guillardia</taxon>
    </lineage>
</organism>
<evidence type="ECO:0000313" key="3">
    <source>
        <dbReference type="EnsemblProtists" id="EKX50590"/>
    </source>
</evidence>
<reference evidence="2 4" key="1">
    <citation type="journal article" date="2012" name="Nature">
        <title>Algal genomes reveal evolutionary mosaicism and the fate of nucleomorphs.</title>
        <authorList>
            <consortium name="DOE Joint Genome Institute"/>
            <person name="Curtis B.A."/>
            <person name="Tanifuji G."/>
            <person name="Burki F."/>
            <person name="Gruber A."/>
            <person name="Irimia M."/>
            <person name="Maruyama S."/>
            <person name="Arias M.C."/>
            <person name="Ball S.G."/>
            <person name="Gile G.H."/>
            <person name="Hirakawa Y."/>
            <person name="Hopkins J.F."/>
            <person name="Kuo A."/>
            <person name="Rensing S.A."/>
            <person name="Schmutz J."/>
            <person name="Symeonidi A."/>
            <person name="Elias M."/>
            <person name="Eveleigh R.J."/>
            <person name="Herman E.K."/>
            <person name="Klute M.J."/>
            <person name="Nakayama T."/>
            <person name="Obornik M."/>
            <person name="Reyes-Prieto A."/>
            <person name="Armbrust E.V."/>
            <person name="Aves S.J."/>
            <person name="Beiko R.G."/>
            <person name="Coutinho P."/>
            <person name="Dacks J.B."/>
            <person name="Durnford D.G."/>
            <person name="Fast N.M."/>
            <person name="Green B.R."/>
            <person name="Grisdale C.J."/>
            <person name="Hempel F."/>
            <person name="Henrissat B."/>
            <person name="Hoppner M.P."/>
            <person name="Ishida K."/>
            <person name="Kim E."/>
            <person name="Koreny L."/>
            <person name="Kroth P.G."/>
            <person name="Liu Y."/>
            <person name="Malik S.B."/>
            <person name="Maier U.G."/>
            <person name="McRose D."/>
            <person name="Mock T."/>
            <person name="Neilson J.A."/>
            <person name="Onodera N.T."/>
            <person name="Poole A.M."/>
            <person name="Pritham E.J."/>
            <person name="Richards T.A."/>
            <person name="Rocap G."/>
            <person name="Roy S.W."/>
            <person name="Sarai C."/>
            <person name="Schaack S."/>
            <person name="Shirato S."/>
            <person name="Slamovits C.H."/>
            <person name="Spencer D.F."/>
            <person name="Suzuki S."/>
            <person name="Worden A.Z."/>
            <person name="Zauner S."/>
            <person name="Barry K."/>
            <person name="Bell C."/>
            <person name="Bharti A.K."/>
            <person name="Crow J.A."/>
            <person name="Grimwood J."/>
            <person name="Kramer R."/>
            <person name="Lindquist E."/>
            <person name="Lucas S."/>
            <person name="Salamov A."/>
            <person name="McFadden G.I."/>
            <person name="Lane C.E."/>
            <person name="Keeling P.J."/>
            <person name="Gray M.W."/>
            <person name="Grigoriev I.V."/>
            <person name="Archibald J.M."/>
        </authorList>
    </citation>
    <scope>NUCLEOTIDE SEQUENCE</scope>
    <source>
        <strain evidence="2 4">CCMP2712</strain>
    </source>
</reference>
<feature type="compositionally biased region" description="Acidic residues" evidence="1">
    <location>
        <begin position="94"/>
        <end position="105"/>
    </location>
</feature>
<protein>
    <submittedName>
        <fullName evidence="2 3">Uncharacterized protein</fullName>
    </submittedName>
</protein>
<dbReference type="HOGENOM" id="CLU_1716718_0_0_1"/>
<name>L1JQW9_GUITC</name>
<dbReference type="KEGG" id="gtt:GUITHDRAFT_103815"/>
<reference evidence="4" key="2">
    <citation type="submission" date="2012-11" db="EMBL/GenBank/DDBJ databases">
        <authorList>
            <person name="Kuo A."/>
            <person name="Curtis B.A."/>
            <person name="Tanifuji G."/>
            <person name="Burki F."/>
            <person name="Gruber A."/>
            <person name="Irimia M."/>
            <person name="Maruyama S."/>
            <person name="Arias M.C."/>
            <person name="Ball S.G."/>
            <person name="Gile G.H."/>
            <person name="Hirakawa Y."/>
            <person name="Hopkins J.F."/>
            <person name="Rensing S.A."/>
            <person name="Schmutz J."/>
            <person name="Symeonidi A."/>
            <person name="Elias M."/>
            <person name="Eveleigh R.J."/>
            <person name="Herman E.K."/>
            <person name="Klute M.J."/>
            <person name="Nakayama T."/>
            <person name="Obornik M."/>
            <person name="Reyes-Prieto A."/>
            <person name="Armbrust E.V."/>
            <person name="Aves S.J."/>
            <person name="Beiko R.G."/>
            <person name="Coutinho P."/>
            <person name="Dacks J.B."/>
            <person name="Durnford D.G."/>
            <person name="Fast N.M."/>
            <person name="Green B.R."/>
            <person name="Grisdale C."/>
            <person name="Hempe F."/>
            <person name="Henrissat B."/>
            <person name="Hoppner M.P."/>
            <person name="Ishida K.-I."/>
            <person name="Kim E."/>
            <person name="Koreny L."/>
            <person name="Kroth P.G."/>
            <person name="Liu Y."/>
            <person name="Malik S.-B."/>
            <person name="Maier U.G."/>
            <person name="McRose D."/>
            <person name="Mock T."/>
            <person name="Neilson J.A."/>
            <person name="Onodera N.T."/>
            <person name="Poole A.M."/>
            <person name="Pritham E.J."/>
            <person name="Richards T.A."/>
            <person name="Rocap G."/>
            <person name="Roy S.W."/>
            <person name="Sarai C."/>
            <person name="Schaack S."/>
            <person name="Shirato S."/>
            <person name="Slamovits C.H."/>
            <person name="Spencer D.F."/>
            <person name="Suzuki S."/>
            <person name="Worden A.Z."/>
            <person name="Zauner S."/>
            <person name="Barry K."/>
            <person name="Bell C."/>
            <person name="Bharti A.K."/>
            <person name="Crow J.A."/>
            <person name="Grimwood J."/>
            <person name="Kramer R."/>
            <person name="Lindquist E."/>
            <person name="Lucas S."/>
            <person name="Salamov A."/>
            <person name="McFadden G.I."/>
            <person name="Lane C.E."/>
            <person name="Keeling P.J."/>
            <person name="Gray M.W."/>
            <person name="Grigoriev I.V."/>
            <person name="Archibald J.M."/>
        </authorList>
    </citation>
    <scope>NUCLEOTIDE SEQUENCE</scope>
    <source>
        <strain evidence="4">CCMP2712</strain>
    </source>
</reference>
<dbReference type="AlphaFoldDB" id="L1JQW9"/>
<evidence type="ECO:0000313" key="4">
    <source>
        <dbReference type="Proteomes" id="UP000011087"/>
    </source>
</evidence>
<dbReference type="EMBL" id="JH992978">
    <property type="protein sequence ID" value="EKX50590.1"/>
    <property type="molecule type" value="Genomic_DNA"/>
</dbReference>
<dbReference type="EnsemblProtists" id="EKX50590">
    <property type="protein sequence ID" value="EKX50590"/>
    <property type="gene ID" value="GUITHDRAFT_103815"/>
</dbReference>
<dbReference type="GeneID" id="17307241"/>